<name>A0A9Q3K5Q8_9BASI</name>
<protein>
    <submittedName>
        <fullName evidence="2">Uncharacterized protein</fullName>
    </submittedName>
</protein>
<feature type="region of interest" description="Disordered" evidence="1">
    <location>
        <begin position="1"/>
        <end position="21"/>
    </location>
</feature>
<sequence>MENNQDAQKHRDSLEWLDDGEGARLAPDDKMTMANLANDYGYAILRSKRVAFHGCDKLKQKMTMHEQNLEALLHKLNLQDNAIKNASSKFKGKGKKIQRFCSKSFN</sequence>
<keyword evidence="3" id="KW-1185">Reference proteome</keyword>
<evidence type="ECO:0000256" key="1">
    <source>
        <dbReference type="SAM" id="MobiDB-lite"/>
    </source>
</evidence>
<comment type="caution">
    <text evidence="2">The sequence shown here is derived from an EMBL/GenBank/DDBJ whole genome shotgun (WGS) entry which is preliminary data.</text>
</comment>
<dbReference type="AlphaFoldDB" id="A0A9Q3K5Q8"/>
<organism evidence="2 3">
    <name type="scientific">Austropuccinia psidii MF-1</name>
    <dbReference type="NCBI Taxonomy" id="1389203"/>
    <lineage>
        <taxon>Eukaryota</taxon>
        <taxon>Fungi</taxon>
        <taxon>Dikarya</taxon>
        <taxon>Basidiomycota</taxon>
        <taxon>Pucciniomycotina</taxon>
        <taxon>Pucciniomycetes</taxon>
        <taxon>Pucciniales</taxon>
        <taxon>Sphaerophragmiaceae</taxon>
        <taxon>Austropuccinia</taxon>
    </lineage>
</organism>
<proteinExistence type="predicted"/>
<evidence type="ECO:0000313" key="3">
    <source>
        <dbReference type="Proteomes" id="UP000765509"/>
    </source>
</evidence>
<gene>
    <name evidence="2" type="ORF">O181_114679</name>
</gene>
<reference evidence="2" key="1">
    <citation type="submission" date="2021-03" db="EMBL/GenBank/DDBJ databases">
        <title>Draft genome sequence of rust myrtle Austropuccinia psidii MF-1, a brazilian biotype.</title>
        <authorList>
            <person name="Quecine M.C."/>
            <person name="Pachon D.M.R."/>
            <person name="Bonatelli M.L."/>
            <person name="Correr F.H."/>
            <person name="Franceschini L.M."/>
            <person name="Leite T.F."/>
            <person name="Margarido G.R.A."/>
            <person name="Almeida C.A."/>
            <person name="Ferrarezi J.A."/>
            <person name="Labate C.A."/>
        </authorList>
    </citation>
    <scope>NUCLEOTIDE SEQUENCE</scope>
    <source>
        <strain evidence="2">MF-1</strain>
    </source>
</reference>
<evidence type="ECO:0000313" key="2">
    <source>
        <dbReference type="EMBL" id="MBW0574964.1"/>
    </source>
</evidence>
<dbReference type="EMBL" id="AVOT02095302">
    <property type="protein sequence ID" value="MBW0574964.1"/>
    <property type="molecule type" value="Genomic_DNA"/>
</dbReference>
<accession>A0A9Q3K5Q8</accession>
<dbReference type="Proteomes" id="UP000765509">
    <property type="component" value="Unassembled WGS sequence"/>
</dbReference>